<evidence type="ECO:0000256" key="2">
    <source>
        <dbReference type="ARBA" id="ARBA00023180"/>
    </source>
</evidence>
<reference evidence="5" key="1">
    <citation type="journal article" date="2019" name="Mol. Biol. Evol.">
        <title>Blast fungal genomes show frequent chromosomal changes, gene gains and losses, and effector gene turnover.</title>
        <authorList>
            <person name="Gomez Luciano L.B."/>
            <person name="Jason Tsai I."/>
            <person name="Chuma I."/>
            <person name="Tosa Y."/>
            <person name="Chen Y.H."/>
            <person name="Li J.Y."/>
            <person name="Li M.Y."/>
            <person name="Jade Lu M.Y."/>
            <person name="Nakayashiki H."/>
            <person name="Li W.H."/>
        </authorList>
    </citation>
    <scope>NUCLEOTIDE SEQUENCE</scope>
    <source>
        <strain evidence="5">NI907</strain>
    </source>
</reference>
<dbReference type="InterPro" id="IPR044861">
    <property type="entry name" value="IPNS-like_FE2OG_OXY"/>
</dbReference>
<dbReference type="Pfam" id="PF05199">
    <property type="entry name" value="GMC_oxred_C"/>
    <property type="match status" value="1"/>
</dbReference>
<feature type="domain" description="Fe2OG dioxygenase" evidence="3">
    <location>
        <begin position="174"/>
        <end position="299"/>
    </location>
</feature>
<keyword evidence="2" id="KW-0325">Glycoprotein</keyword>
<organism evidence="4 5">
    <name type="scientific">Pyricularia grisea</name>
    <name type="common">Crabgrass-specific blast fungus</name>
    <name type="synonym">Magnaporthe grisea</name>
    <dbReference type="NCBI Taxonomy" id="148305"/>
    <lineage>
        <taxon>Eukaryota</taxon>
        <taxon>Fungi</taxon>
        <taxon>Dikarya</taxon>
        <taxon>Ascomycota</taxon>
        <taxon>Pezizomycotina</taxon>
        <taxon>Sordariomycetes</taxon>
        <taxon>Sordariomycetidae</taxon>
        <taxon>Magnaporthales</taxon>
        <taxon>Pyriculariaceae</taxon>
        <taxon>Pyricularia</taxon>
    </lineage>
</organism>
<dbReference type="PANTHER" id="PTHR11552">
    <property type="entry name" value="GLUCOSE-METHANOL-CHOLINE GMC OXIDOREDUCTASE"/>
    <property type="match status" value="1"/>
</dbReference>
<evidence type="ECO:0000256" key="1">
    <source>
        <dbReference type="ARBA" id="ARBA00010790"/>
    </source>
</evidence>
<dbReference type="InterPro" id="IPR005123">
    <property type="entry name" value="Oxoglu/Fe-dep_dioxygenase_dom"/>
</dbReference>
<dbReference type="SUPFAM" id="SSF51197">
    <property type="entry name" value="Clavaminate synthase-like"/>
    <property type="match status" value="1"/>
</dbReference>
<keyword evidence="4" id="KW-1185">Reference proteome</keyword>
<dbReference type="InterPro" id="IPR000172">
    <property type="entry name" value="GMC_OxRdtase_N"/>
</dbReference>
<reference evidence="5" key="2">
    <citation type="submission" date="2019-10" db="EMBL/GenBank/DDBJ databases">
        <authorList>
            <consortium name="NCBI Genome Project"/>
        </authorList>
    </citation>
    <scope>NUCLEOTIDE SEQUENCE</scope>
    <source>
        <strain evidence="5">NI907</strain>
    </source>
</reference>
<dbReference type="InterPro" id="IPR036188">
    <property type="entry name" value="FAD/NAD-bd_sf"/>
</dbReference>
<sequence>MVQPLSSQPIPPFPEGLQTIELSRISLRGLLEKDDKELDKFYNIDTPQGRQLWDEACRVYKVGQETLPVLDMEMKLAYKARDRAGVFDMGYKCPSISASGEPKFSEAFNVPLYESLVDRQAGFQLPPWLESHRGLFLDMLSHGNEICHVLLGALEKKLQVAPGTMTSLHRVEDPSNDFLRVLHYPATLPGDDANQAKFPPHRDSVSVAMLFTAVAGLQILESSDGGNAKTYDDESMTTKWRWIEPVEGHVIVNLGDALAILSNELLRSGFHRVVGAPGRQAEVDKYSVLLGYSPALTTPMRPLVSPVIPPVAPVLSCEEWGAQRVSKPGGCWHPNGCCSPFASIAGNGSSSSSDDTSKPNTTMASILCLAAVCLPFAGASVATIYSHTLGGQLQNRSIRYSQGKTFGGGTARNGMAYQRGTTSFYDGWAESVGDPSYSWTNMLPFLQKSVRYTTANATLRGGPLKVSFWNYYVPVSAAFAKGMKALGYNEVSTLQSGSILGYSEFPATLDPELQIRDSSETSFLRKAATDAAQHWGRKGRVTIYPNTLAKKVLFDGAKAATGVEMPPARNSTPSTRLGRSSWPLMLMVSGVGPSQLLQQLNVPVVGSLPGVGQNLRDHPGFSTLWSLNGVSQHRLWSNATYAAEATALFATSRSGPLTAFASNYILFDRLRQDANLSAPTSQAISSFPPDRPNTEFIWNAAGIPTRTPADQLALGVVVLSPTSAGSVTINTTDTAANPLVDVQWFASDADREQGVAAEGVVEAEMAPGPKVQSDAEIWAWIQQNASPNHHAVGTCRMGRRDDPAAVVDAKGCVLGGVSALRVVDASIMPLVMAGQPMATVYGIAEKLSADIVSGRKC</sequence>
<dbReference type="RefSeq" id="XP_030987274.1">
    <property type="nucleotide sequence ID" value="XM_031121265.1"/>
</dbReference>
<evidence type="ECO:0000313" key="4">
    <source>
        <dbReference type="Proteomes" id="UP000515153"/>
    </source>
</evidence>
<comment type="similarity">
    <text evidence="1">Belongs to the GMC oxidoreductase family.</text>
</comment>
<dbReference type="GO" id="GO:0016614">
    <property type="term" value="F:oxidoreductase activity, acting on CH-OH group of donors"/>
    <property type="evidence" value="ECO:0007669"/>
    <property type="project" value="InterPro"/>
</dbReference>
<dbReference type="Gene3D" id="2.60.120.330">
    <property type="entry name" value="B-lactam Antibiotic, Isopenicillin N Synthase, Chain"/>
    <property type="match status" value="1"/>
</dbReference>
<dbReference type="KEGG" id="pgri:PgNI_01190"/>
<dbReference type="InterPro" id="IPR012132">
    <property type="entry name" value="GMC_OxRdtase"/>
</dbReference>
<dbReference type="SUPFAM" id="SSF54373">
    <property type="entry name" value="FAD-linked reductases, C-terminal domain"/>
    <property type="match status" value="1"/>
</dbReference>
<accession>A0A6P8BJU5</accession>
<dbReference type="GeneID" id="41956179"/>
<dbReference type="SUPFAM" id="SSF51905">
    <property type="entry name" value="FAD/NAD(P)-binding domain"/>
    <property type="match status" value="1"/>
</dbReference>
<dbReference type="Pfam" id="PF03171">
    <property type="entry name" value="2OG-FeII_Oxy"/>
    <property type="match status" value="1"/>
</dbReference>
<evidence type="ECO:0000313" key="5">
    <source>
        <dbReference type="RefSeq" id="XP_030987274.1"/>
    </source>
</evidence>
<dbReference type="PROSITE" id="PS51471">
    <property type="entry name" value="FE2OG_OXY"/>
    <property type="match status" value="1"/>
</dbReference>
<dbReference type="GO" id="GO:0050660">
    <property type="term" value="F:flavin adenine dinucleotide binding"/>
    <property type="evidence" value="ECO:0007669"/>
    <property type="project" value="InterPro"/>
</dbReference>
<gene>
    <name evidence="5" type="ORF">PgNI_01190</name>
</gene>
<name>A0A6P8BJU5_PYRGI</name>
<dbReference type="AlphaFoldDB" id="A0A6P8BJU5"/>
<reference evidence="5" key="3">
    <citation type="submission" date="2025-08" db="UniProtKB">
        <authorList>
            <consortium name="RefSeq"/>
        </authorList>
    </citation>
    <scope>IDENTIFICATION</scope>
    <source>
        <strain evidence="5">NI907</strain>
    </source>
</reference>
<dbReference type="GO" id="GO:0044550">
    <property type="term" value="P:secondary metabolite biosynthetic process"/>
    <property type="evidence" value="ECO:0007669"/>
    <property type="project" value="TreeGrafter"/>
</dbReference>
<dbReference type="Gene3D" id="3.30.560.10">
    <property type="entry name" value="Glucose Oxidase, domain 3"/>
    <property type="match status" value="1"/>
</dbReference>
<protein>
    <recommendedName>
        <fullName evidence="3">Fe2OG dioxygenase domain-containing protein</fullName>
    </recommendedName>
</protein>
<proteinExistence type="inferred from homology"/>
<dbReference type="PANTHER" id="PTHR11552:SF138">
    <property type="entry name" value="DEHYDROGENASE PKFF-RELATED"/>
    <property type="match status" value="1"/>
</dbReference>
<evidence type="ECO:0000259" key="3">
    <source>
        <dbReference type="PROSITE" id="PS51471"/>
    </source>
</evidence>
<dbReference type="Gene3D" id="3.50.50.60">
    <property type="entry name" value="FAD/NAD(P)-binding domain"/>
    <property type="match status" value="1"/>
</dbReference>
<dbReference type="InterPro" id="IPR007867">
    <property type="entry name" value="GMC_OxRtase_C"/>
</dbReference>
<dbReference type="Proteomes" id="UP000515153">
    <property type="component" value="Unplaced"/>
</dbReference>
<dbReference type="Pfam" id="PF00732">
    <property type="entry name" value="GMC_oxred_N"/>
    <property type="match status" value="1"/>
</dbReference>
<dbReference type="InterPro" id="IPR027443">
    <property type="entry name" value="IPNS-like_sf"/>
</dbReference>